<dbReference type="EMBL" id="AZFX01000080">
    <property type="protein sequence ID" value="KRM08616.1"/>
    <property type="molecule type" value="Genomic_DNA"/>
</dbReference>
<evidence type="ECO:0000313" key="1">
    <source>
        <dbReference type="EMBL" id="KRM08616.1"/>
    </source>
</evidence>
<protein>
    <submittedName>
        <fullName evidence="1">HAD superfamily hydrolase</fullName>
    </submittedName>
</protein>
<dbReference type="RefSeq" id="WP_057825246.1">
    <property type="nucleotide sequence ID" value="NZ_AZFX01000080.1"/>
</dbReference>
<dbReference type="InterPro" id="IPR023214">
    <property type="entry name" value="HAD_sf"/>
</dbReference>
<dbReference type="GO" id="GO:0008253">
    <property type="term" value="F:5'-nucleotidase activity"/>
    <property type="evidence" value="ECO:0007669"/>
    <property type="project" value="InterPro"/>
</dbReference>
<comment type="caution">
    <text evidence="1">The sequence shown here is derived from an EMBL/GenBank/DDBJ whole genome shotgun (WGS) entry which is preliminary data.</text>
</comment>
<name>A0A0R1VS82_9LACO</name>
<dbReference type="SFLD" id="SFLDG01129">
    <property type="entry name" value="C1.5:_HAD__Beta-PGM__Phosphata"/>
    <property type="match status" value="1"/>
</dbReference>
<dbReference type="InterPro" id="IPR036412">
    <property type="entry name" value="HAD-like_sf"/>
</dbReference>
<dbReference type="InterPro" id="IPR052550">
    <property type="entry name" value="Pyrimidine_5'-ntase_YjjG"/>
</dbReference>
<reference evidence="1 2" key="1">
    <citation type="journal article" date="2015" name="Genome Announc.">
        <title>Expanding the biotechnology potential of lactobacilli through comparative genomics of 213 strains and associated genera.</title>
        <authorList>
            <person name="Sun Z."/>
            <person name="Harris H.M."/>
            <person name="McCann A."/>
            <person name="Guo C."/>
            <person name="Argimon S."/>
            <person name="Zhang W."/>
            <person name="Yang X."/>
            <person name="Jeffery I.B."/>
            <person name="Cooney J.C."/>
            <person name="Kagawa T.F."/>
            <person name="Liu W."/>
            <person name="Song Y."/>
            <person name="Salvetti E."/>
            <person name="Wrobel A."/>
            <person name="Rasinkangas P."/>
            <person name="Parkhill J."/>
            <person name="Rea M.C."/>
            <person name="O'Sullivan O."/>
            <person name="Ritari J."/>
            <person name="Douillard F.P."/>
            <person name="Paul Ross R."/>
            <person name="Yang R."/>
            <person name="Briner A.E."/>
            <person name="Felis G.E."/>
            <person name="de Vos W.M."/>
            <person name="Barrangou R."/>
            <person name="Klaenhammer T.R."/>
            <person name="Caufield P.W."/>
            <person name="Cui Y."/>
            <person name="Zhang H."/>
            <person name="O'Toole P.W."/>
        </authorList>
    </citation>
    <scope>NUCLEOTIDE SEQUENCE [LARGE SCALE GENOMIC DNA]</scope>
    <source>
        <strain evidence="1 2">DSM 17758</strain>
    </source>
</reference>
<accession>A0A0R1VS82</accession>
<dbReference type="AlphaFoldDB" id="A0A0R1VS82"/>
<proteinExistence type="predicted"/>
<keyword evidence="1" id="KW-0378">Hydrolase</keyword>
<dbReference type="InterPro" id="IPR041492">
    <property type="entry name" value="HAD_2"/>
</dbReference>
<organism evidence="1 2">
    <name type="scientific">Lapidilactobacillus concavus DSM 17758</name>
    <dbReference type="NCBI Taxonomy" id="1423735"/>
    <lineage>
        <taxon>Bacteria</taxon>
        <taxon>Bacillati</taxon>
        <taxon>Bacillota</taxon>
        <taxon>Bacilli</taxon>
        <taxon>Lactobacillales</taxon>
        <taxon>Lactobacillaceae</taxon>
        <taxon>Lapidilactobacillus</taxon>
    </lineage>
</organism>
<dbReference type="Gene3D" id="3.40.50.1000">
    <property type="entry name" value="HAD superfamily/HAD-like"/>
    <property type="match status" value="1"/>
</dbReference>
<gene>
    <name evidence="1" type="ORF">FC15_GL000351</name>
</gene>
<sequence>MTYRDLLFDIDDTLLDFRAAEESSLQGLFSQLQIDLTPVIRERYAAINRQLWEQFERQEITREMIFERRFPQLFEEFQLAGPQDGLTAEQRYREGLNQGYVQIQHAQELLTRLQASHQFNLYIVSNGVAKTQRLRLEASGLAPFFTKVFVSEAVGHQKPAIEFFDAVQKGIDHFLPEQALIIGDSLTSDIQGGLNAGIPTVWFNPQHQAANLIQPTYEIDNLLHLLPIVMA</sequence>
<dbReference type="NCBIfam" id="TIGR02254">
    <property type="entry name" value="YjjG_YfnB"/>
    <property type="match status" value="1"/>
</dbReference>
<dbReference type="SUPFAM" id="SSF56784">
    <property type="entry name" value="HAD-like"/>
    <property type="match status" value="1"/>
</dbReference>
<keyword evidence="2" id="KW-1185">Reference proteome</keyword>
<dbReference type="PATRIC" id="fig|1423735.3.peg.361"/>
<dbReference type="InterPro" id="IPR023198">
    <property type="entry name" value="PGP-like_dom2"/>
</dbReference>
<dbReference type="NCBIfam" id="TIGR01549">
    <property type="entry name" value="HAD-SF-IA-v1"/>
    <property type="match status" value="1"/>
</dbReference>
<dbReference type="InterPro" id="IPR011951">
    <property type="entry name" value="HAD-SF_hydro_IA_YjjG/PynA"/>
</dbReference>
<dbReference type="SFLD" id="SFLDS00003">
    <property type="entry name" value="Haloacid_Dehalogenase"/>
    <property type="match status" value="1"/>
</dbReference>
<dbReference type="PANTHER" id="PTHR47478">
    <property type="match status" value="1"/>
</dbReference>
<dbReference type="Pfam" id="PF13419">
    <property type="entry name" value="HAD_2"/>
    <property type="match status" value="1"/>
</dbReference>
<dbReference type="Gene3D" id="1.10.150.240">
    <property type="entry name" value="Putative phosphatase, domain 2"/>
    <property type="match status" value="1"/>
</dbReference>
<dbReference type="STRING" id="1423735.FC15_GL000351"/>
<dbReference type="PANTHER" id="PTHR47478:SF1">
    <property type="entry name" value="PYRIMIDINE 5'-NUCLEOTIDASE YJJG"/>
    <property type="match status" value="1"/>
</dbReference>
<dbReference type="InterPro" id="IPR006439">
    <property type="entry name" value="HAD-SF_hydro_IA"/>
</dbReference>
<evidence type="ECO:0000313" key="2">
    <source>
        <dbReference type="Proteomes" id="UP000051315"/>
    </source>
</evidence>
<dbReference type="Proteomes" id="UP000051315">
    <property type="component" value="Unassembled WGS sequence"/>
</dbReference>